<organism evidence="1 2">
    <name type="scientific">Chaetomium tenue</name>
    <dbReference type="NCBI Taxonomy" id="1854479"/>
    <lineage>
        <taxon>Eukaryota</taxon>
        <taxon>Fungi</taxon>
        <taxon>Dikarya</taxon>
        <taxon>Ascomycota</taxon>
        <taxon>Pezizomycotina</taxon>
        <taxon>Sordariomycetes</taxon>
        <taxon>Sordariomycetidae</taxon>
        <taxon>Sordariales</taxon>
        <taxon>Chaetomiaceae</taxon>
        <taxon>Chaetomium</taxon>
    </lineage>
</organism>
<keyword evidence="2" id="KW-1185">Reference proteome</keyword>
<dbReference type="EMBL" id="JAGIZQ010000003">
    <property type="protein sequence ID" value="KAH6636113.1"/>
    <property type="molecule type" value="Genomic_DNA"/>
</dbReference>
<sequence>MFPSSVAYIFVNLQRGAHSLPVACPRAVATHANRDVQTTGSFQSPYRCSLLTPGVHHKSRRSPLFRAEARTSFSRDMDEAIPGPSGPSFDDVRTPHPPFAYTVQDNPLLSNVESFPGEWSPSGRHARDLLEREWSLARGDQCQAQETRIIGTHKR</sequence>
<dbReference type="Proteomes" id="UP000724584">
    <property type="component" value="Unassembled WGS sequence"/>
</dbReference>
<name>A0ACB7PFG5_9PEZI</name>
<comment type="caution">
    <text evidence="1">The sequence shown here is derived from an EMBL/GenBank/DDBJ whole genome shotgun (WGS) entry which is preliminary data.</text>
</comment>
<reference evidence="1 2" key="1">
    <citation type="journal article" date="2021" name="Nat. Commun.">
        <title>Genetic determinants of endophytism in the Arabidopsis root mycobiome.</title>
        <authorList>
            <person name="Mesny F."/>
            <person name="Miyauchi S."/>
            <person name="Thiergart T."/>
            <person name="Pickel B."/>
            <person name="Atanasova L."/>
            <person name="Karlsson M."/>
            <person name="Huettel B."/>
            <person name="Barry K.W."/>
            <person name="Haridas S."/>
            <person name="Chen C."/>
            <person name="Bauer D."/>
            <person name="Andreopoulos W."/>
            <person name="Pangilinan J."/>
            <person name="LaButti K."/>
            <person name="Riley R."/>
            <person name="Lipzen A."/>
            <person name="Clum A."/>
            <person name="Drula E."/>
            <person name="Henrissat B."/>
            <person name="Kohler A."/>
            <person name="Grigoriev I.V."/>
            <person name="Martin F.M."/>
            <person name="Hacquard S."/>
        </authorList>
    </citation>
    <scope>NUCLEOTIDE SEQUENCE [LARGE SCALE GENOMIC DNA]</scope>
    <source>
        <strain evidence="1 2">MPI-SDFR-AT-0079</strain>
    </source>
</reference>
<evidence type="ECO:0000313" key="2">
    <source>
        <dbReference type="Proteomes" id="UP000724584"/>
    </source>
</evidence>
<protein>
    <submittedName>
        <fullName evidence="1">Uncharacterized protein</fullName>
    </submittedName>
</protein>
<accession>A0ACB7PFG5</accession>
<evidence type="ECO:0000313" key="1">
    <source>
        <dbReference type="EMBL" id="KAH6636113.1"/>
    </source>
</evidence>
<proteinExistence type="predicted"/>
<gene>
    <name evidence="1" type="ORF">F5144DRAFT_166346</name>
</gene>